<reference evidence="2" key="1">
    <citation type="submission" date="2020-05" db="UniProtKB">
        <authorList>
            <consortium name="EnsemblMetazoa"/>
        </authorList>
    </citation>
    <scope>IDENTIFICATION</scope>
    <source>
        <strain evidence="2">TTRI</strain>
    </source>
</reference>
<proteinExistence type="predicted"/>
<dbReference type="AlphaFoldDB" id="A0A1A9VGP5"/>
<dbReference type="EnsemblMetazoa" id="GAUT036626-RA">
    <property type="protein sequence ID" value="GAUT036626-PA"/>
    <property type="gene ID" value="GAUT036626"/>
</dbReference>
<feature type="transmembrane region" description="Helical" evidence="1">
    <location>
        <begin position="151"/>
        <end position="176"/>
    </location>
</feature>
<keyword evidence="1" id="KW-0812">Transmembrane</keyword>
<feature type="transmembrane region" description="Helical" evidence="1">
    <location>
        <begin position="222"/>
        <end position="247"/>
    </location>
</feature>
<feature type="transmembrane region" description="Helical" evidence="1">
    <location>
        <begin position="43"/>
        <end position="67"/>
    </location>
</feature>
<accession>A0A1A9VGP5</accession>
<feature type="transmembrane region" description="Helical" evidence="1">
    <location>
        <begin position="123"/>
        <end position="139"/>
    </location>
</feature>
<keyword evidence="1" id="KW-0472">Membrane</keyword>
<name>A0A1A9VGP5_GLOAU</name>
<organism evidence="2 3">
    <name type="scientific">Glossina austeni</name>
    <name type="common">Savannah tsetse fly</name>
    <dbReference type="NCBI Taxonomy" id="7395"/>
    <lineage>
        <taxon>Eukaryota</taxon>
        <taxon>Metazoa</taxon>
        <taxon>Ecdysozoa</taxon>
        <taxon>Arthropoda</taxon>
        <taxon>Hexapoda</taxon>
        <taxon>Insecta</taxon>
        <taxon>Pterygota</taxon>
        <taxon>Neoptera</taxon>
        <taxon>Endopterygota</taxon>
        <taxon>Diptera</taxon>
        <taxon>Brachycera</taxon>
        <taxon>Muscomorpha</taxon>
        <taxon>Hippoboscoidea</taxon>
        <taxon>Glossinidae</taxon>
        <taxon>Glossina</taxon>
    </lineage>
</organism>
<feature type="transmembrane region" description="Helical" evidence="1">
    <location>
        <begin position="188"/>
        <end position="210"/>
    </location>
</feature>
<dbReference type="VEuPathDB" id="VectorBase:GAUT036626"/>
<dbReference type="Proteomes" id="UP000078200">
    <property type="component" value="Unassembled WGS sequence"/>
</dbReference>
<feature type="transmembrane region" description="Helical" evidence="1">
    <location>
        <begin position="87"/>
        <end position="111"/>
    </location>
</feature>
<sequence length="265" mass="29125">MAFEVVLVVPPVLKLFLTVAFDLAMVSKFVLYQMSTVKLNLKIMTDVVLVLQMMPTIPIDVVVTVVFDVLLILNNFATEGVTTVAVLIPKLLLTTMGGAAVVLGMIVYLMLIPNLMLMVMTEMFLFLKVIAMTMIEVVQPREMVGIVSFEVLIILEVAVTEEGFAFLALMLFQIVAFDMAVATNWQKLALYQILVLSLVLPLMTNVVLILQMVPTGLIDVVVNVIVILIRLIEVLTMGLIAVLDVLWTLVCDGKVWSDPGPNGAD</sequence>
<protein>
    <submittedName>
        <fullName evidence="2">Uncharacterized protein</fullName>
    </submittedName>
</protein>
<evidence type="ECO:0000256" key="1">
    <source>
        <dbReference type="SAM" id="Phobius"/>
    </source>
</evidence>
<feature type="transmembrane region" description="Helical" evidence="1">
    <location>
        <begin position="12"/>
        <end position="31"/>
    </location>
</feature>
<evidence type="ECO:0000313" key="3">
    <source>
        <dbReference type="Proteomes" id="UP000078200"/>
    </source>
</evidence>
<keyword evidence="3" id="KW-1185">Reference proteome</keyword>
<keyword evidence="1" id="KW-1133">Transmembrane helix</keyword>
<evidence type="ECO:0000313" key="2">
    <source>
        <dbReference type="EnsemblMetazoa" id="GAUT036626-PA"/>
    </source>
</evidence>